<dbReference type="Proteomes" id="UP000008895">
    <property type="component" value="Chromosome"/>
</dbReference>
<proteinExistence type="predicted"/>
<gene>
    <name evidence="1" type="ordered locus">Ccan_18330</name>
</gene>
<dbReference type="KEGG" id="ccm:Ccan_18330"/>
<protein>
    <submittedName>
        <fullName evidence="1">Uncharacterized protein</fullName>
    </submittedName>
</protein>
<reference evidence="1 2" key="1">
    <citation type="journal article" date="2011" name="J. Bacteriol.">
        <title>Complete genome sequence of the dog commensal and human pathogen Capnocytophaga canimorsus strain 5.</title>
        <authorList>
            <person name="Manfredi P."/>
            <person name="Pagni M."/>
            <person name="Cornelis G.R."/>
        </authorList>
    </citation>
    <scope>NUCLEOTIDE SEQUENCE [LARGE SCALE GENOMIC DNA]</scope>
    <source>
        <strain evidence="2">5</strain>
    </source>
</reference>
<organism evidence="1 2">
    <name type="scientific">Capnocytophaga canimorsus (strain 5)</name>
    <dbReference type="NCBI Taxonomy" id="860228"/>
    <lineage>
        <taxon>Bacteria</taxon>
        <taxon>Pseudomonadati</taxon>
        <taxon>Bacteroidota</taxon>
        <taxon>Flavobacteriia</taxon>
        <taxon>Flavobacteriales</taxon>
        <taxon>Flavobacteriaceae</taxon>
        <taxon>Capnocytophaga</taxon>
    </lineage>
</organism>
<evidence type="ECO:0000313" key="2">
    <source>
        <dbReference type="Proteomes" id="UP000008895"/>
    </source>
</evidence>
<name>F9YSV4_CAPCC</name>
<dbReference type="EMBL" id="CP002113">
    <property type="protein sequence ID" value="AEK23949.1"/>
    <property type="molecule type" value="Genomic_DNA"/>
</dbReference>
<dbReference type="HOGENOM" id="CLU_3133605_0_0_10"/>
<accession>F9YSV4</accession>
<keyword evidence="2" id="KW-1185">Reference proteome</keyword>
<sequence>MVKYRIFLLENIIFVENNLKSILLSIDFAFKKSLKQPENERNYPRRSRY</sequence>
<dbReference type="AlphaFoldDB" id="F9YSV4"/>
<evidence type="ECO:0000313" key="1">
    <source>
        <dbReference type="EMBL" id="AEK23949.1"/>
    </source>
</evidence>